<comment type="caution">
    <text evidence="2">The sequence shown here is derived from an EMBL/GenBank/DDBJ whole genome shotgun (WGS) entry which is preliminary data.</text>
</comment>
<reference evidence="2 3" key="1">
    <citation type="submission" date="2018-01" db="EMBL/GenBank/DDBJ databases">
        <title>Whole genome analyses suggest that Burkholderia sensu lato contains two further novel genera in the rhizoxinica-symbiotica group Mycetohabitans gen. nov., and Trinickia gen. nov.: implications for the evolution of diazotrophy and nodulation in the Burkholderiaceae.</title>
        <authorList>
            <person name="Estrada-de los Santos P."/>
            <person name="Palmer M."/>
            <person name="Chavez-Ramirez B."/>
            <person name="Beukes C."/>
            <person name="Steenkamp E.T."/>
            <person name="Hirsch A.M."/>
            <person name="Manyaka P."/>
            <person name="Maluk M."/>
            <person name="Lafos M."/>
            <person name="Crook M."/>
            <person name="Gross E."/>
            <person name="Simon M.F."/>
            <person name="Bueno dos Reis Junior F."/>
            <person name="Poole P.S."/>
            <person name="Venter S.N."/>
            <person name="James E.K."/>
        </authorList>
    </citation>
    <scope>NUCLEOTIDE SEQUENCE [LARGE SCALE GENOMIC DNA]</scope>
    <source>
        <strain evidence="2 3">GP25-8</strain>
    </source>
</reference>
<dbReference type="RefSeq" id="WP_102608035.1">
    <property type="nucleotide sequence ID" value="NZ_CADIKD010000006.1"/>
</dbReference>
<dbReference type="EMBL" id="PNYB01000001">
    <property type="protein sequence ID" value="PMS28446.1"/>
    <property type="molecule type" value="Genomic_DNA"/>
</dbReference>
<name>A0A2N7WG56_9BURK</name>
<sequence length="263" mass="28367">MKDASNEAGPLPPIDATTLGAYIDGELPDAQRAAVQAHLAQDEEASARVSAWRAQRAALQALCAATDVERRSYIVLRPRASWPRRFASAACWLLTAGAVGLVSVAVERYVAPSAAPAAFARRADIAYAVYAPEARHPVEVAASDEPHLVAWLSKRIERKVSPPSLLEYGYALVGGRLLPGDGSSPAAQFMYQNQAGTRLTLYVTRASFDETPVRLLHTGDRSTLYWVAQRTAYALSGTIPEPKLRAIAVDVCSELGGKPEAWR</sequence>
<dbReference type="Proteomes" id="UP000235347">
    <property type="component" value="Unassembled WGS sequence"/>
</dbReference>
<dbReference type="Gene3D" id="1.10.10.1320">
    <property type="entry name" value="Anti-sigma factor, zinc-finger domain"/>
    <property type="match status" value="1"/>
</dbReference>
<dbReference type="InterPro" id="IPR041916">
    <property type="entry name" value="Anti_sigma_zinc_sf"/>
</dbReference>
<dbReference type="AlphaFoldDB" id="A0A2N7WG56"/>
<keyword evidence="3" id="KW-1185">Reference proteome</keyword>
<dbReference type="Pfam" id="PF13490">
    <property type="entry name" value="zf-HC2"/>
    <property type="match status" value="1"/>
</dbReference>
<dbReference type="InterPro" id="IPR027383">
    <property type="entry name" value="Znf_put"/>
</dbReference>
<gene>
    <name evidence="2" type="ORF">C0Z19_01680</name>
</gene>
<accession>A0A2N7WG56</accession>
<evidence type="ECO:0000259" key="1">
    <source>
        <dbReference type="Pfam" id="PF13490"/>
    </source>
</evidence>
<evidence type="ECO:0000313" key="3">
    <source>
        <dbReference type="Proteomes" id="UP000235347"/>
    </source>
</evidence>
<protein>
    <submittedName>
        <fullName evidence="2">Anti-sigma factor</fullName>
    </submittedName>
</protein>
<proteinExistence type="predicted"/>
<evidence type="ECO:0000313" key="2">
    <source>
        <dbReference type="EMBL" id="PMS28446.1"/>
    </source>
</evidence>
<organism evidence="2 3">
    <name type="scientific">Trinickia soli</name>
    <dbReference type="NCBI Taxonomy" id="380675"/>
    <lineage>
        <taxon>Bacteria</taxon>
        <taxon>Pseudomonadati</taxon>
        <taxon>Pseudomonadota</taxon>
        <taxon>Betaproteobacteria</taxon>
        <taxon>Burkholderiales</taxon>
        <taxon>Burkholderiaceae</taxon>
        <taxon>Trinickia</taxon>
    </lineage>
</organism>
<feature type="domain" description="Putative zinc-finger" evidence="1">
    <location>
        <begin position="19"/>
        <end position="40"/>
    </location>
</feature>